<organism evidence="1 4">
    <name type="scientific">Algibacter amylolyticus</name>
    <dbReference type="NCBI Taxonomy" id="1608400"/>
    <lineage>
        <taxon>Bacteria</taxon>
        <taxon>Pseudomonadati</taxon>
        <taxon>Bacteroidota</taxon>
        <taxon>Flavobacteriia</taxon>
        <taxon>Flavobacteriales</taxon>
        <taxon>Flavobacteriaceae</taxon>
        <taxon>Algibacter</taxon>
    </lineage>
</organism>
<evidence type="ECO:0000313" key="1">
    <source>
        <dbReference type="EMBL" id="KAA5820154.1"/>
    </source>
</evidence>
<dbReference type="EMBL" id="VWRS01000022">
    <property type="protein sequence ID" value="KAA5820154.1"/>
    <property type="molecule type" value="Genomic_DNA"/>
</dbReference>
<reference evidence="1" key="3">
    <citation type="submission" date="2019-09" db="EMBL/GenBank/DDBJ databases">
        <authorList>
            <person name="Zhang D.-C."/>
        </authorList>
    </citation>
    <scope>NUCLEOTIDE SEQUENCE</scope>
    <source>
        <strain evidence="1">RU-4-M-4</strain>
    </source>
</reference>
<dbReference type="Proteomes" id="UP000315145">
    <property type="component" value="Unassembled WGS sequence"/>
</dbReference>
<proteinExistence type="predicted"/>
<sequence length="321" mass="37568">MKEDFKILQRIFKNARTKKHKCLICDELSINSHLLQKNGILNYISTNNHITQIKGNDFFKAEKDGIIGIKSVGINNAMSYPLFCNSHDTNVFAPIETQEHNLEDYNSQLLFSYRSLCAEVRKKMVNVDIFERVKNSRQFAANTQFINMAKSQIEANLMGIQDLNWYKNLMELEINNSESTPNFTFEKIDFEFIPVSASAAYSPLNPTEHTLEVLKNKENVLNYIFINLIPQEDKLTLIIGYHNSKSDDWILEYISSWKKLSKLEFELKLTDLFSTKIETWAISPEYWNELKTKNIKAFKEYWNEHANDLRITQSVDFNLFE</sequence>
<reference evidence="1 4" key="1">
    <citation type="journal article" date="2015" name="Int. J. Syst. Evol. Microbiol.">
        <title>Algibacter amylolyticus sp. nov., isolated from intertidal sediment.</title>
        <authorList>
            <person name="Zhang D.C."/>
            <person name="Wu J."/>
            <person name="Neuner K."/>
            <person name="Yao J."/>
            <person name="Margesin R."/>
        </authorList>
    </citation>
    <scope>NUCLEOTIDE SEQUENCE [LARGE SCALE GENOMIC DNA]</scope>
    <source>
        <strain evidence="1 4">RU-4-M-4</strain>
    </source>
</reference>
<keyword evidence="3" id="KW-1185">Reference proteome</keyword>
<name>A0A5M7AY72_9FLAO</name>
<evidence type="ECO:0000313" key="4">
    <source>
        <dbReference type="Proteomes" id="UP000322315"/>
    </source>
</evidence>
<accession>A0A5M7AY72</accession>
<dbReference type="OrthoDB" id="583051at2"/>
<protein>
    <submittedName>
        <fullName evidence="1">Uncharacterized protein</fullName>
    </submittedName>
</protein>
<evidence type="ECO:0000313" key="3">
    <source>
        <dbReference type="Proteomes" id="UP000315145"/>
    </source>
</evidence>
<dbReference type="AlphaFoldDB" id="A0A5M7AY72"/>
<dbReference type="RefSeq" id="WP_144118287.1">
    <property type="nucleotide sequence ID" value="NZ_JACHGE010000023.1"/>
</dbReference>
<comment type="caution">
    <text evidence="1">The sequence shown here is derived from an EMBL/GenBank/DDBJ whole genome shotgun (WGS) entry which is preliminary data.</text>
</comment>
<dbReference type="Proteomes" id="UP000322315">
    <property type="component" value="Unassembled WGS sequence"/>
</dbReference>
<evidence type="ECO:0000313" key="2">
    <source>
        <dbReference type="EMBL" id="TSJ70387.1"/>
    </source>
</evidence>
<reference evidence="2 3" key="2">
    <citation type="submission" date="2019-07" db="EMBL/GenBank/DDBJ databases">
        <title>Algibacter marinivivus sp. nov., isolated from the surface of a marine red alga.</title>
        <authorList>
            <person name="Zhong X."/>
            <person name="Xu W."/>
            <person name="Zhang Y."/>
            <person name="Zhang Q."/>
            <person name="Du Z."/>
        </authorList>
    </citation>
    <scope>NUCLEOTIDE SEQUENCE [LARGE SCALE GENOMIC DNA]</scope>
    <source>
        <strain evidence="2 3">RU-4-M-4</strain>
    </source>
</reference>
<gene>
    <name evidence="1" type="ORF">F2B50_17830</name>
    <name evidence="2" type="ORF">FPF71_17830</name>
</gene>
<dbReference type="EMBL" id="VMBF01000022">
    <property type="protein sequence ID" value="TSJ70387.1"/>
    <property type="molecule type" value="Genomic_DNA"/>
</dbReference>